<dbReference type="KEGG" id="pca:Pcar_3360"/>
<organism evidence="1 2">
    <name type="scientific">Syntrophotalea carbinolica (strain DSM 2380 / NBRC 103641 / GraBd1)</name>
    <name type="common">Pelobacter carbinolicus</name>
    <dbReference type="NCBI Taxonomy" id="338963"/>
    <lineage>
        <taxon>Bacteria</taxon>
        <taxon>Pseudomonadati</taxon>
        <taxon>Thermodesulfobacteriota</taxon>
        <taxon>Desulfuromonadia</taxon>
        <taxon>Desulfuromonadales</taxon>
        <taxon>Syntrophotaleaceae</taxon>
        <taxon>Syntrophotalea</taxon>
    </lineage>
</organism>
<gene>
    <name evidence="1" type="ordered locus">Pcar_3360</name>
</gene>
<name>Q0C6G3_SYNC1</name>
<accession>Q0C6G3</accession>
<dbReference type="EMBL" id="CP000142">
    <property type="protein sequence ID" value="ABI81975.1"/>
    <property type="molecule type" value="Genomic_DNA"/>
</dbReference>
<dbReference type="AlphaFoldDB" id="Q0C6G3"/>
<dbReference type="HOGENOM" id="CLU_2790253_0_0_7"/>
<reference evidence="1 2" key="2">
    <citation type="journal article" date="2012" name="BMC Genomics">
        <title>The genome of Pelobacter carbinolicus reveals surprising metabolic capabilities and physiological features.</title>
        <authorList>
            <person name="Aklujkar M."/>
            <person name="Haveman S.A."/>
            <person name="Didonato R.Jr."/>
            <person name="Chertkov O."/>
            <person name="Han C.S."/>
            <person name="Land M.L."/>
            <person name="Brown P."/>
            <person name="Lovley D.R."/>
        </authorList>
    </citation>
    <scope>NUCLEOTIDE SEQUENCE [LARGE SCALE GENOMIC DNA]</scope>
    <source>
        <strain evidence="2">DSM 2380 / NBRC 103641 / GraBd1</strain>
    </source>
</reference>
<evidence type="ECO:0000313" key="2">
    <source>
        <dbReference type="Proteomes" id="UP000002534"/>
    </source>
</evidence>
<protein>
    <submittedName>
        <fullName evidence="1">Uncharacterized protein</fullName>
    </submittedName>
</protein>
<reference evidence="2" key="1">
    <citation type="submission" date="2005-10" db="EMBL/GenBank/DDBJ databases">
        <title>Complete sequence of Pelobacter carbinolicus DSM 2380.</title>
        <authorList>
            <person name="Copeland A."/>
            <person name="Lucas S."/>
            <person name="Lapidus A."/>
            <person name="Barry K."/>
            <person name="Detter J.C."/>
            <person name="Glavina T."/>
            <person name="Hammon N."/>
            <person name="Israni S."/>
            <person name="Pitluck S."/>
            <person name="Chertkov O."/>
            <person name="Schmutz J."/>
            <person name="Larimer F."/>
            <person name="Land M."/>
            <person name="Kyrpides N."/>
            <person name="Ivanova N."/>
            <person name="Richardson P."/>
        </authorList>
    </citation>
    <scope>NUCLEOTIDE SEQUENCE [LARGE SCALE GENOMIC DNA]</scope>
    <source>
        <strain evidence="2">DSM 2380 / NBRC 103641 / GraBd1</strain>
    </source>
</reference>
<keyword evidence="2" id="KW-1185">Reference proteome</keyword>
<sequence length="68" mass="7971">MYTLRLCNMVANPAEQPQQTRFSDSVPFFHFHQYREFPFAAVQSTFKGLSGPFRNHPKTWYTCPVASR</sequence>
<dbReference type="STRING" id="338963.Pcar_3360"/>
<dbReference type="Proteomes" id="UP000002534">
    <property type="component" value="Chromosome"/>
</dbReference>
<proteinExistence type="predicted"/>
<evidence type="ECO:0000313" key="1">
    <source>
        <dbReference type="EMBL" id="ABI81975.1"/>
    </source>
</evidence>